<feature type="transmembrane region" description="Helical" evidence="9">
    <location>
        <begin position="377"/>
        <end position="397"/>
    </location>
</feature>
<proteinExistence type="inferred from homology"/>
<evidence type="ECO:0000256" key="9">
    <source>
        <dbReference type="RuleBase" id="RU362011"/>
    </source>
</evidence>
<dbReference type="Pfam" id="PF01769">
    <property type="entry name" value="MgtE"/>
    <property type="match status" value="1"/>
</dbReference>
<dbReference type="AlphaFoldDB" id="A0A3S4T3E9"/>
<dbReference type="InterPro" id="IPR038076">
    <property type="entry name" value="MgtE_N_sf"/>
</dbReference>
<dbReference type="InterPro" id="IPR006667">
    <property type="entry name" value="SLC41_membr_dom"/>
</dbReference>
<protein>
    <recommendedName>
        <fullName evidence="9">Magnesium transporter MgtE</fullName>
    </recommendedName>
</protein>
<feature type="transmembrane region" description="Helical" evidence="9">
    <location>
        <begin position="301"/>
        <end position="321"/>
    </location>
</feature>
<evidence type="ECO:0000313" key="11">
    <source>
        <dbReference type="EMBL" id="VEG49865.1"/>
    </source>
</evidence>
<dbReference type="PANTHER" id="PTHR43773:SF1">
    <property type="entry name" value="MAGNESIUM TRANSPORTER MGTE"/>
    <property type="match status" value="1"/>
</dbReference>
<dbReference type="CDD" id="cd04606">
    <property type="entry name" value="CBS_pair_Mg_transporter"/>
    <property type="match status" value="1"/>
</dbReference>
<comment type="caution">
    <text evidence="9">Lacks conserved residue(s) required for the propagation of feature annotation.</text>
</comment>
<dbReference type="InterPro" id="IPR006668">
    <property type="entry name" value="Mg_transptr_MgtE_intracell_dom"/>
</dbReference>
<dbReference type="EMBL" id="LR134355">
    <property type="protein sequence ID" value="VEG49865.1"/>
    <property type="molecule type" value="Genomic_DNA"/>
</dbReference>
<keyword evidence="12" id="KW-1185">Reference proteome</keyword>
<dbReference type="Pfam" id="PF03448">
    <property type="entry name" value="MgtE_N"/>
    <property type="match status" value="1"/>
</dbReference>
<dbReference type="GO" id="GO:0046872">
    <property type="term" value="F:metal ion binding"/>
    <property type="evidence" value="ECO:0007669"/>
    <property type="project" value="UniProtKB-KW"/>
</dbReference>
<evidence type="ECO:0000256" key="5">
    <source>
        <dbReference type="ARBA" id="ARBA00022842"/>
    </source>
</evidence>
<keyword evidence="8" id="KW-0129">CBS domain</keyword>
<dbReference type="GO" id="GO:0005886">
    <property type="term" value="C:plasma membrane"/>
    <property type="evidence" value="ECO:0007669"/>
    <property type="project" value="UniProtKB-SubCell"/>
</dbReference>
<dbReference type="InterPro" id="IPR036739">
    <property type="entry name" value="SLC41_membr_dom_sf"/>
</dbReference>
<evidence type="ECO:0000256" key="6">
    <source>
        <dbReference type="ARBA" id="ARBA00022989"/>
    </source>
</evidence>
<dbReference type="SUPFAM" id="SSF158791">
    <property type="entry name" value="MgtE N-terminal domain-like"/>
    <property type="match status" value="1"/>
</dbReference>
<gene>
    <name evidence="11" type="ORF">NCTC10485_04179</name>
</gene>
<evidence type="ECO:0000256" key="7">
    <source>
        <dbReference type="ARBA" id="ARBA00023136"/>
    </source>
</evidence>
<dbReference type="Gene3D" id="1.10.357.20">
    <property type="entry name" value="SLC41 divalent cation transporters, integral membrane domain"/>
    <property type="match status" value="1"/>
</dbReference>
<evidence type="ECO:0000256" key="8">
    <source>
        <dbReference type="PROSITE-ProRule" id="PRU00703"/>
    </source>
</evidence>
<evidence type="ECO:0000259" key="10">
    <source>
        <dbReference type="PROSITE" id="PS51371"/>
    </source>
</evidence>
<comment type="subunit">
    <text evidence="9">Homodimer.</text>
</comment>
<evidence type="ECO:0000256" key="2">
    <source>
        <dbReference type="ARBA" id="ARBA00009749"/>
    </source>
</evidence>
<dbReference type="PROSITE" id="PS51371">
    <property type="entry name" value="CBS"/>
    <property type="match status" value="1"/>
</dbReference>
<keyword evidence="9" id="KW-1003">Cell membrane</keyword>
<feature type="transmembrane region" description="Helical" evidence="9">
    <location>
        <begin position="404"/>
        <end position="429"/>
    </location>
</feature>
<dbReference type="Pfam" id="PF00571">
    <property type="entry name" value="CBS"/>
    <property type="match status" value="2"/>
</dbReference>
<keyword evidence="5 9" id="KW-0460">Magnesium</keyword>
<comment type="subcellular location">
    <subcellularLocation>
        <location evidence="9">Cell membrane</location>
        <topology evidence="9">Multi-pass membrane protein</topology>
    </subcellularLocation>
    <subcellularLocation>
        <location evidence="1">Membrane</location>
        <topology evidence="1">Multi-pass membrane protein</topology>
    </subcellularLocation>
</comment>
<dbReference type="Gene3D" id="1.25.60.10">
    <property type="entry name" value="MgtE N-terminal domain-like"/>
    <property type="match status" value="1"/>
</dbReference>
<feature type="domain" description="CBS" evidence="10">
    <location>
        <begin position="154"/>
        <end position="217"/>
    </location>
</feature>
<keyword evidence="6 9" id="KW-1133">Transmembrane helix</keyword>
<evidence type="ECO:0000256" key="1">
    <source>
        <dbReference type="ARBA" id="ARBA00004141"/>
    </source>
</evidence>
<keyword evidence="3 9" id="KW-0813">Transport</keyword>
<keyword evidence="7 9" id="KW-0472">Membrane</keyword>
<dbReference type="InterPro" id="IPR046342">
    <property type="entry name" value="CBS_dom_sf"/>
</dbReference>
<dbReference type="PANTHER" id="PTHR43773">
    <property type="entry name" value="MAGNESIUM TRANSPORTER MGTE"/>
    <property type="match status" value="1"/>
</dbReference>
<sequence>MRAMTMPGTSDRFTSDGTDRDAVTRAVEEAMDDDLDLPELTTLVRSLPAGWVVEVLDRLSSKRRAVLYRLLGKDQALEVFEMLDPTLQGDLVGALQDDDVAALFADLDPDDRVELLDELPAKVARRLLQGLPPQERDLTAGILGYPQRSIGRRMSPEYVAVRPEMTSAEALRRVSAHLDDAETVYTMPVVDDQRVLVGIVSLRDLMRAPVGTPVGEVMQRPDEVRATDDAEEAARRCADLKLLALPVVDNEHRLVGILTVDDALAILESADSEDQARIGGAEPLRRPYLAAPVSTLVRSRVVWLLVLAVGATLTVQVLEVFEATLEQVVTLALFVPLLIGTGGNTGNQAATTVTRALALGDVVPRDLGKVLFREFRVGLSLGVLLGVLAFAVTGLIYGRDIGLVIGLTFVSLCAMAATVGGVMPLLARVVRADPAVFSNPFISTFVDAAGLLIYFGIAKAVLGI</sequence>
<accession>A0A3S4T3E9</accession>
<keyword evidence="4 9" id="KW-0812">Transmembrane</keyword>
<dbReference type="InterPro" id="IPR000644">
    <property type="entry name" value="CBS_dom"/>
</dbReference>
<evidence type="ECO:0000256" key="3">
    <source>
        <dbReference type="ARBA" id="ARBA00022448"/>
    </source>
</evidence>
<reference evidence="11 12" key="1">
    <citation type="submission" date="2018-12" db="EMBL/GenBank/DDBJ databases">
        <authorList>
            <consortium name="Pathogen Informatics"/>
        </authorList>
    </citation>
    <scope>NUCLEOTIDE SEQUENCE [LARGE SCALE GENOMIC DNA]</scope>
    <source>
        <strain evidence="11 12">NCTC10485</strain>
    </source>
</reference>
<dbReference type="Proteomes" id="UP000282551">
    <property type="component" value="Chromosome"/>
</dbReference>
<comment type="function">
    <text evidence="9">Acts as a magnesium transporter.</text>
</comment>
<dbReference type="GO" id="GO:0015095">
    <property type="term" value="F:magnesium ion transmembrane transporter activity"/>
    <property type="evidence" value="ECO:0007669"/>
    <property type="project" value="UniProtKB-UniRule"/>
</dbReference>
<dbReference type="SMART" id="SM00924">
    <property type="entry name" value="MgtE_N"/>
    <property type="match status" value="1"/>
</dbReference>
<dbReference type="SUPFAM" id="SSF54631">
    <property type="entry name" value="CBS-domain pair"/>
    <property type="match status" value="1"/>
</dbReference>
<feature type="transmembrane region" description="Helical" evidence="9">
    <location>
        <begin position="441"/>
        <end position="462"/>
    </location>
</feature>
<dbReference type="InterPro" id="IPR006669">
    <property type="entry name" value="MgtE_transporter"/>
</dbReference>
<comment type="similarity">
    <text evidence="2 9">Belongs to the SLC41A transporter family.</text>
</comment>
<keyword evidence="9" id="KW-0479">Metal-binding</keyword>
<evidence type="ECO:0000313" key="12">
    <source>
        <dbReference type="Proteomes" id="UP000282551"/>
    </source>
</evidence>
<organism evidence="11 12">
    <name type="scientific">Mycolicibacterium chitae</name>
    <name type="common">Mycobacterium chitae</name>
    <dbReference type="NCBI Taxonomy" id="1792"/>
    <lineage>
        <taxon>Bacteria</taxon>
        <taxon>Bacillati</taxon>
        <taxon>Actinomycetota</taxon>
        <taxon>Actinomycetes</taxon>
        <taxon>Mycobacteriales</taxon>
        <taxon>Mycobacteriaceae</taxon>
        <taxon>Mycolicibacterium</taxon>
    </lineage>
</organism>
<name>A0A3S4T3E9_MYCCI</name>
<dbReference type="NCBIfam" id="TIGR00400">
    <property type="entry name" value="mgtE"/>
    <property type="match status" value="1"/>
</dbReference>
<dbReference type="SUPFAM" id="SSF161093">
    <property type="entry name" value="MgtE membrane domain-like"/>
    <property type="match status" value="1"/>
</dbReference>
<dbReference type="Gene3D" id="3.10.580.10">
    <property type="entry name" value="CBS-domain"/>
    <property type="match status" value="1"/>
</dbReference>
<dbReference type="SMART" id="SM00116">
    <property type="entry name" value="CBS"/>
    <property type="match status" value="2"/>
</dbReference>
<evidence type="ECO:0000256" key="4">
    <source>
        <dbReference type="ARBA" id="ARBA00022692"/>
    </source>
</evidence>